<dbReference type="PANTHER" id="PTHR11647:SF1">
    <property type="entry name" value="COLLAPSIN RESPONSE MEDIATOR PROTEIN"/>
    <property type="match status" value="1"/>
</dbReference>
<dbReference type="EMBL" id="SHKL01000001">
    <property type="protein sequence ID" value="RZT86658.1"/>
    <property type="molecule type" value="Genomic_DNA"/>
</dbReference>
<dbReference type="Gene3D" id="2.30.40.10">
    <property type="entry name" value="Urease, subunit C, domain 1"/>
    <property type="match status" value="1"/>
</dbReference>
<reference evidence="3 4" key="1">
    <citation type="submission" date="2019-02" db="EMBL/GenBank/DDBJ databases">
        <title>Sequencing the genomes of 1000 actinobacteria strains.</title>
        <authorList>
            <person name="Klenk H.-P."/>
        </authorList>
    </citation>
    <scope>NUCLEOTIDE SEQUENCE [LARGE SCALE GENOMIC DNA]</scope>
    <source>
        <strain evidence="3 4">DSM 45779</strain>
    </source>
</reference>
<dbReference type="Proteomes" id="UP000291591">
    <property type="component" value="Unassembled WGS sequence"/>
</dbReference>
<comment type="caution">
    <text evidence="3">The sequence shown here is derived from an EMBL/GenBank/DDBJ whole genome shotgun (WGS) entry which is preliminary data.</text>
</comment>
<evidence type="ECO:0000256" key="1">
    <source>
        <dbReference type="SAM" id="MobiDB-lite"/>
    </source>
</evidence>
<dbReference type="InterPro" id="IPR050378">
    <property type="entry name" value="Metallo-dep_Hydrolases_sf"/>
</dbReference>
<sequence length="573" mass="61405">MTAHDLVVRGGTVIDGNGGPSRTADVAVDGDRIVEVGRVSGTGRREIDAAGAVVAPGFVDIHTHYDGQATWESRLQPSSWHGVTTVVAGNCGVGFAPAAPEHRDRLIELMEGVEDIPGVALHEGLAWNWRSFGEFLDALEARPHDVDLATQVPHAALRVHTMGERAAAHEPATADEIAAMAALAKAGIEAGALGFSTSRTLNHRSIDGELTPSYDAGADELVAIATAVGETGTGVLQLVSDFPEPEAEFALLRRMVAASGRPLSFSLVQFPEDPQRHKLLLELMEKAWADGLEIRGQVAARPVGMLMGLRNTLNPFMTNPVWQRLVGDLPPAEQATRMADPAVRSEVLAAQNRDKDRSRLGGHMIHKFHMMYALGDPPEYEPSPEQAIAARAARAGVEPAEIAYDVVAAGGMLYVTFANYAHGNLDDLHEMLVHPHTLPGLSDGGAHVGTICDGSFPSTLVQHWTRDRDGARLDLPFVVQRQARDTARAVGLLDRGVLAPGYRADLNVLDVDAMRLRAPEMHQDLPAGGWRLQQRVEGYRHTVVAGQETYTDGEATDALPGTLIRGPRGAPPA</sequence>
<dbReference type="Gene3D" id="3.20.20.140">
    <property type="entry name" value="Metal-dependent hydrolases"/>
    <property type="match status" value="1"/>
</dbReference>
<evidence type="ECO:0000259" key="2">
    <source>
        <dbReference type="Pfam" id="PF07969"/>
    </source>
</evidence>
<dbReference type="Pfam" id="PF07969">
    <property type="entry name" value="Amidohydro_3"/>
    <property type="match status" value="1"/>
</dbReference>
<protein>
    <submittedName>
        <fullName evidence="3">Dihydroorotase</fullName>
    </submittedName>
</protein>
<dbReference type="RefSeq" id="WP_130290922.1">
    <property type="nucleotide sequence ID" value="NZ_SHKL01000001.1"/>
</dbReference>
<proteinExistence type="predicted"/>
<evidence type="ECO:0000313" key="3">
    <source>
        <dbReference type="EMBL" id="RZT86658.1"/>
    </source>
</evidence>
<organism evidence="3 4">
    <name type="scientific">Pseudonocardia sediminis</name>
    <dbReference type="NCBI Taxonomy" id="1397368"/>
    <lineage>
        <taxon>Bacteria</taxon>
        <taxon>Bacillati</taxon>
        <taxon>Actinomycetota</taxon>
        <taxon>Actinomycetes</taxon>
        <taxon>Pseudonocardiales</taxon>
        <taxon>Pseudonocardiaceae</taxon>
        <taxon>Pseudonocardia</taxon>
    </lineage>
</organism>
<dbReference type="GO" id="GO:0016812">
    <property type="term" value="F:hydrolase activity, acting on carbon-nitrogen (but not peptide) bonds, in cyclic amides"/>
    <property type="evidence" value="ECO:0007669"/>
    <property type="project" value="TreeGrafter"/>
</dbReference>
<dbReference type="InterPro" id="IPR011059">
    <property type="entry name" value="Metal-dep_hydrolase_composite"/>
</dbReference>
<dbReference type="SUPFAM" id="SSF51556">
    <property type="entry name" value="Metallo-dependent hydrolases"/>
    <property type="match status" value="1"/>
</dbReference>
<dbReference type="InterPro" id="IPR013108">
    <property type="entry name" value="Amidohydro_3"/>
</dbReference>
<dbReference type="SUPFAM" id="SSF51338">
    <property type="entry name" value="Composite domain of metallo-dependent hydrolases"/>
    <property type="match status" value="1"/>
</dbReference>
<dbReference type="OrthoDB" id="9766983at2"/>
<evidence type="ECO:0000313" key="4">
    <source>
        <dbReference type="Proteomes" id="UP000291591"/>
    </source>
</evidence>
<keyword evidence="4" id="KW-1185">Reference proteome</keyword>
<dbReference type="PANTHER" id="PTHR11647">
    <property type="entry name" value="HYDRANTOINASE/DIHYDROPYRIMIDINASE FAMILY MEMBER"/>
    <property type="match status" value="1"/>
</dbReference>
<name>A0A4Q7UZU4_PSEST</name>
<dbReference type="CDD" id="cd01297">
    <property type="entry name" value="D-aminoacylase"/>
    <property type="match status" value="1"/>
</dbReference>
<dbReference type="GO" id="GO:0005829">
    <property type="term" value="C:cytosol"/>
    <property type="evidence" value="ECO:0007669"/>
    <property type="project" value="TreeGrafter"/>
</dbReference>
<accession>A0A4Q7UZU4</accession>
<dbReference type="AlphaFoldDB" id="A0A4Q7UZU4"/>
<gene>
    <name evidence="3" type="ORF">EV383_3555</name>
</gene>
<dbReference type="InterPro" id="IPR032466">
    <property type="entry name" value="Metal_Hydrolase"/>
</dbReference>
<feature type="domain" description="Amidohydrolase 3" evidence="2">
    <location>
        <begin position="45"/>
        <end position="550"/>
    </location>
</feature>
<feature type="region of interest" description="Disordered" evidence="1">
    <location>
        <begin position="554"/>
        <end position="573"/>
    </location>
</feature>